<keyword evidence="1" id="KW-0732">Signal</keyword>
<feature type="signal peptide" evidence="1">
    <location>
        <begin position="1"/>
        <end position="23"/>
    </location>
</feature>
<name>A0A4Q0MET1_9SPHI</name>
<accession>A0A4Q0MET1</accession>
<dbReference type="Proteomes" id="UP000290848">
    <property type="component" value="Unassembled WGS sequence"/>
</dbReference>
<protein>
    <submittedName>
        <fullName evidence="2">Uncharacterized protein</fullName>
    </submittedName>
</protein>
<organism evidence="2 3">
    <name type="scientific">Arcticibacter tournemirensis</name>
    <dbReference type="NCBI Taxonomy" id="699437"/>
    <lineage>
        <taxon>Bacteria</taxon>
        <taxon>Pseudomonadati</taxon>
        <taxon>Bacteroidota</taxon>
        <taxon>Sphingobacteriia</taxon>
        <taxon>Sphingobacteriales</taxon>
        <taxon>Sphingobacteriaceae</taxon>
        <taxon>Arcticibacter</taxon>
    </lineage>
</organism>
<dbReference type="AlphaFoldDB" id="A0A4Q0MET1"/>
<reference evidence="2 3" key="1">
    <citation type="submission" date="2018-12" db="EMBL/GenBank/DDBJ databases">
        <title>The Draft Genome Sequence of the Soil Bacterium Pedobacter tournemirensis R1.</title>
        <authorList>
            <person name="He J."/>
        </authorList>
    </citation>
    <scope>NUCLEOTIDE SEQUENCE [LARGE SCALE GENOMIC DNA]</scope>
    <source>
        <strain evidence="2 3">R1</strain>
    </source>
</reference>
<evidence type="ECO:0000313" key="3">
    <source>
        <dbReference type="Proteomes" id="UP000290848"/>
    </source>
</evidence>
<dbReference type="RefSeq" id="WP_128768208.1">
    <property type="nucleotide sequence ID" value="NZ_RXOC01000002.1"/>
</dbReference>
<gene>
    <name evidence="2" type="ORF">EKH83_04570</name>
</gene>
<feature type="chain" id="PRO_5020482493" evidence="1">
    <location>
        <begin position="24"/>
        <end position="116"/>
    </location>
</feature>
<dbReference type="EMBL" id="RXOC01000002">
    <property type="protein sequence ID" value="RXF71960.1"/>
    <property type="molecule type" value="Genomic_DNA"/>
</dbReference>
<comment type="caution">
    <text evidence="2">The sequence shown here is derived from an EMBL/GenBank/DDBJ whole genome shotgun (WGS) entry which is preliminary data.</text>
</comment>
<sequence length="116" mass="12237">MKRIMLSLLVAATAAGVSAFTNAPSRPASSVQLKSGMISGNFLVNKGTSNFQQRASVDPLANCNDADSRHCVYDVTASGKTNIPDQASYSDSEITTYLSNGWIAADADSQPALYDN</sequence>
<evidence type="ECO:0000256" key="1">
    <source>
        <dbReference type="SAM" id="SignalP"/>
    </source>
</evidence>
<evidence type="ECO:0000313" key="2">
    <source>
        <dbReference type="EMBL" id="RXF71960.1"/>
    </source>
</evidence>
<proteinExistence type="predicted"/>